<keyword evidence="1" id="KW-0812">Transmembrane</keyword>
<proteinExistence type="predicted"/>
<evidence type="ECO:0000313" key="2">
    <source>
        <dbReference type="EMBL" id="ODN42048.1"/>
    </source>
</evidence>
<accession>A0ABX3A0R7</accession>
<comment type="caution">
    <text evidence="2">The sequence shown here is derived from an EMBL/GenBank/DDBJ whole genome shotgun (WGS) entry which is preliminary data.</text>
</comment>
<organism evidence="2 3">
    <name type="scientific">Piscirickettsia litoralis</name>
    <dbReference type="NCBI Taxonomy" id="1891921"/>
    <lineage>
        <taxon>Bacteria</taxon>
        <taxon>Pseudomonadati</taxon>
        <taxon>Pseudomonadota</taxon>
        <taxon>Gammaproteobacteria</taxon>
        <taxon>Thiotrichales</taxon>
        <taxon>Piscirickettsiaceae</taxon>
        <taxon>Piscirickettsia</taxon>
    </lineage>
</organism>
<evidence type="ECO:0000313" key="3">
    <source>
        <dbReference type="Proteomes" id="UP000094329"/>
    </source>
</evidence>
<feature type="transmembrane region" description="Helical" evidence="1">
    <location>
        <begin position="35"/>
        <end position="54"/>
    </location>
</feature>
<sequence>MQDFNDDKTVVLSLKEQQQLQQRVQQLKKRRSYKFPLTLILFSLLILTILVFAFSNQGSGEQRQLALSKQHHSGSDITQKLAEELKKSDIGCTEIPMGKSSDQVLWQNPMIQVLVKRHYLNMLQFDKQITLSTTSLGQPYFTQLQNNQIRFCYAKATLTHYQRIQPSDHNKTTLRYSYKLTAAYPWIKQDILSKMGPIDITGNTVTLAMDEG</sequence>
<keyword evidence="1" id="KW-1133">Transmembrane helix</keyword>
<protein>
    <submittedName>
        <fullName evidence="2">Uncharacterized protein</fullName>
    </submittedName>
</protein>
<name>A0ABX3A0R7_9GAMM</name>
<evidence type="ECO:0000256" key="1">
    <source>
        <dbReference type="SAM" id="Phobius"/>
    </source>
</evidence>
<dbReference type="EMBL" id="MDTU01000001">
    <property type="protein sequence ID" value="ODN42048.1"/>
    <property type="molecule type" value="Genomic_DNA"/>
</dbReference>
<dbReference type="RefSeq" id="WP_069311847.1">
    <property type="nucleotide sequence ID" value="NZ_MDTU01000001.1"/>
</dbReference>
<dbReference type="Proteomes" id="UP000094329">
    <property type="component" value="Unassembled WGS sequence"/>
</dbReference>
<keyword evidence="3" id="KW-1185">Reference proteome</keyword>
<keyword evidence="1" id="KW-0472">Membrane</keyword>
<gene>
    <name evidence="2" type="ORF">BGC07_02605</name>
</gene>
<reference evidence="2 3" key="1">
    <citation type="submission" date="2016-08" db="EMBL/GenBank/DDBJ databases">
        <title>Draft genome sequence of Candidatus Piscirickettsia litoralis, from seawater.</title>
        <authorList>
            <person name="Wan X."/>
            <person name="Lee A.J."/>
            <person name="Hou S."/>
            <person name="Donachie S.P."/>
        </authorList>
    </citation>
    <scope>NUCLEOTIDE SEQUENCE [LARGE SCALE GENOMIC DNA]</scope>
    <source>
        <strain evidence="2 3">Y2</strain>
    </source>
</reference>